<organism evidence="2 3">
    <name type="scientific">Paenibacillus lacisoli</name>
    <dbReference type="NCBI Taxonomy" id="3064525"/>
    <lineage>
        <taxon>Bacteria</taxon>
        <taxon>Bacillati</taxon>
        <taxon>Bacillota</taxon>
        <taxon>Bacilli</taxon>
        <taxon>Bacillales</taxon>
        <taxon>Paenibacillaceae</taxon>
        <taxon>Paenibacillus</taxon>
    </lineage>
</organism>
<proteinExistence type="predicted"/>
<keyword evidence="2" id="KW-0012">Acyltransferase</keyword>
<dbReference type="EC" id="2.3.1.-" evidence="2"/>
<dbReference type="CDD" id="cd04301">
    <property type="entry name" value="NAT_SF"/>
    <property type="match status" value="1"/>
</dbReference>
<dbReference type="Gene3D" id="3.40.630.30">
    <property type="match status" value="1"/>
</dbReference>
<keyword evidence="2" id="KW-0808">Transferase</keyword>
<dbReference type="Pfam" id="PF00583">
    <property type="entry name" value="Acetyltransf_1"/>
    <property type="match status" value="1"/>
</dbReference>
<sequence>MNASTFNEIYSIMEEAFPPSETRTREGQQMLLDHPYYQLLTECDETGKVAGFLAGWDFPSFRFVEHLAVNSQLRGRGMGQKLLTCFMENAGKPIILEVEPATDEITSRRISFYKRLGFHVNAMGYVQPPLREDQPELPLLIMSYPIPLNEEEFAPLRETLYSEVYKLSSMEHVELIG</sequence>
<reference evidence="2 3" key="1">
    <citation type="submission" date="2023-07" db="EMBL/GenBank/DDBJ databases">
        <title>Paenibacillus sp. JX-17 nov. isolated from soil.</title>
        <authorList>
            <person name="Wan Y."/>
            <person name="Liu B."/>
        </authorList>
    </citation>
    <scope>NUCLEOTIDE SEQUENCE [LARGE SCALE GENOMIC DNA]</scope>
    <source>
        <strain evidence="2 3">JX-17</strain>
    </source>
</reference>
<name>A0ABT9CCL7_9BACL</name>
<dbReference type="RefSeq" id="WP_305022538.1">
    <property type="nucleotide sequence ID" value="NZ_JAUQTB010000001.1"/>
</dbReference>
<dbReference type="PROSITE" id="PS51186">
    <property type="entry name" value="GNAT"/>
    <property type="match status" value="1"/>
</dbReference>
<protein>
    <submittedName>
        <fullName evidence="2">GNAT family N-acetyltransferase</fullName>
        <ecNumber evidence="2">2.3.1.-</ecNumber>
    </submittedName>
</protein>
<dbReference type="Proteomes" id="UP001240171">
    <property type="component" value="Unassembled WGS sequence"/>
</dbReference>
<evidence type="ECO:0000313" key="3">
    <source>
        <dbReference type="Proteomes" id="UP001240171"/>
    </source>
</evidence>
<dbReference type="InterPro" id="IPR016181">
    <property type="entry name" value="Acyl_CoA_acyltransferase"/>
</dbReference>
<gene>
    <name evidence="2" type="ORF">Q5741_02945</name>
</gene>
<dbReference type="EMBL" id="JAUQTB010000001">
    <property type="protein sequence ID" value="MDO7905368.1"/>
    <property type="molecule type" value="Genomic_DNA"/>
</dbReference>
<dbReference type="SUPFAM" id="SSF55729">
    <property type="entry name" value="Acyl-CoA N-acyltransferases (Nat)"/>
    <property type="match status" value="1"/>
</dbReference>
<dbReference type="InterPro" id="IPR000182">
    <property type="entry name" value="GNAT_dom"/>
</dbReference>
<comment type="caution">
    <text evidence="2">The sequence shown here is derived from an EMBL/GenBank/DDBJ whole genome shotgun (WGS) entry which is preliminary data.</text>
</comment>
<evidence type="ECO:0000313" key="2">
    <source>
        <dbReference type="EMBL" id="MDO7905368.1"/>
    </source>
</evidence>
<dbReference type="GO" id="GO:0016746">
    <property type="term" value="F:acyltransferase activity"/>
    <property type="evidence" value="ECO:0007669"/>
    <property type="project" value="UniProtKB-KW"/>
</dbReference>
<evidence type="ECO:0000259" key="1">
    <source>
        <dbReference type="PROSITE" id="PS51186"/>
    </source>
</evidence>
<keyword evidence="3" id="KW-1185">Reference proteome</keyword>
<accession>A0ABT9CCL7</accession>
<feature type="domain" description="N-acetyltransferase" evidence="1">
    <location>
        <begin position="1"/>
        <end position="147"/>
    </location>
</feature>